<evidence type="ECO:0000313" key="3">
    <source>
        <dbReference type="Proteomes" id="UP000789739"/>
    </source>
</evidence>
<feature type="transmembrane region" description="Helical" evidence="1">
    <location>
        <begin position="12"/>
        <end position="30"/>
    </location>
</feature>
<gene>
    <name evidence="2" type="ORF">PBRASI_LOCUS4025</name>
</gene>
<keyword evidence="1" id="KW-0472">Membrane</keyword>
<feature type="transmembrane region" description="Helical" evidence="1">
    <location>
        <begin position="846"/>
        <end position="866"/>
    </location>
</feature>
<sequence length="898" mass="100133">MRVQLSRLERGPPLLFSILSIIFALLFLIIEAQSYDYKITYNESITGLTIADATADFDGTTIVCLKKPLNKQCSMNNFYLRVILPNNSIIASTFKLALDNHNYCDFNIETTVLTNGWVYLTYMRSIGSSRFAQYGIPVAYNGLLGVPNLLANLSDTLPGHIFKSMVPEAGFLYAKQVGANGPVIWKRCSTVAEDSGVDCPDNGTFAPKDGAQIRDFRIFSTVDGGFICVFATQIPNEYVNSKAQLELEILFLDPDANQATKPTTIYTGPPGIDKITLGDCGLSYDGYEYTCLLLVSTGRNQKLLQVNFYSTRPGASNAPLKTASKDIVGVDKIRPLFNGGYVLLYNFAKDGETFVKRAKMIDPDGKAVQTISFVKPVPMLNVYPRNNTIWYWENDSTQSWSIVSHNLPNYTKYGGTYQSPNVITTAPLIDSEIATRRPIIDITYNIPVKPATGNVTIYATDGVKKYFRQSYSPISFQYCQLDKHNQTLTLDVLTSTFNQPNMTYYVVLDNGFVESMEDGEPILGISDGKWKFRTASIPTNDVYAPSEIVTVRLNFMGTSRFLQLSKSERSAFLSSLGNSLAFIIPVSPSRLSIIEKFQVASDNGQKQVLLSIQVRAGTSDMEMGVNSVIDDLNVLIKNKGITAVSRYPETMFLDENFGVRIEPNFWNTYKRNIIIAAAAFLLIGLLYLLAHRLNPEANNAVIFTLVLTLYDVAIDFAFIIRNGQDVRSLYLPSILILVVSILFNTTMALYIMISENTRSYRFHVWTQSCAKSAAVFTVLAASNIEVLTVAYSRLCKSEYFSAPFSERSLKIIFWASTGSFFMEDMLQFIIQVIYHSRSITYDIVPLLTLISASVMLTVNFITRMYYGITLIHTCKDDVRLSDGSVSETTAAKDAPNIC</sequence>
<keyword evidence="1" id="KW-0812">Transmembrane</keyword>
<evidence type="ECO:0000313" key="2">
    <source>
        <dbReference type="EMBL" id="CAG8529247.1"/>
    </source>
</evidence>
<dbReference type="AlphaFoldDB" id="A0A9N9AEA5"/>
<organism evidence="2 3">
    <name type="scientific">Paraglomus brasilianum</name>
    <dbReference type="NCBI Taxonomy" id="144538"/>
    <lineage>
        <taxon>Eukaryota</taxon>
        <taxon>Fungi</taxon>
        <taxon>Fungi incertae sedis</taxon>
        <taxon>Mucoromycota</taxon>
        <taxon>Glomeromycotina</taxon>
        <taxon>Glomeromycetes</taxon>
        <taxon>Paraglomerales</taxon>
        <taxon>Paraglomeraceae</taxon>
        <taxon>Paraglomus</taxon>
    </lineage>
</organism>
<evidence type="ECO:0000256" key="1">
    <source>
        <dbReference type="SAM" id="Phobius"/>
    </source>
</evidence>
<dbReference type="Proteomes" id="UP000789739">
    <property type="component" value="Unassembled WGS sequence"/>
</dbReference>
<comment type="caution">
    <text evidence="2">The sequence shown here is derived from an EMBL/GenBank/DDBJ whole genome shotgun (WGS) entry which is preliminary data.</text>
</comment>
<keyword evidence="3" id="KW-1185">Reference proteome</keyword>
<feature type="transmembrane region" description="Helical" evidence="1">
    <location>
        <begin position="773"/>
        <end position="791"/>
    </location>
</feature>
<dbReference type="EMBL" id="CAJVPI010000393">
    <property type="protein sequence ID" value="CAG8529247.1"/>
    <property type="molecule type" value="Genomic_DNA"/>
</dbReference>
<keyword evidence="1" id="KW-1133">Transmembrane helix</keyword>
<accession>A0A9N9AEA5</accession>
<protein>
    <submittedName>
        <fullName evidence="2">11137_t:CDS:1</fullName>
    </submittedName>
</protein>
<proteinExistence type="predicted"/>
<feature type="transmembrane region" description="Helical" evidence="1">
    <location>
        <begin position="673"/>
        <end position="690"/>
    </location>
</feature>
<reference evidence="2" key="1">
    <citation type="submission" date="2021-06" db="EMBL/GenBank/DDBJ databases">
        <authorList>
            <person name="Kallberg Y."/>
            <person name="Tangrot J."/>
            <person name="Rosling A."/>
        </authorList>
    </citation>
    <scope>NUCLEOTIDE SEQUENCE</scope>
    <source>
        <strain evidence="2">BR232B</strain>
    </source>
</reference>
<feature type="transmembrane region" description="Helical" evidence="1">
    <location>
        <begin position="702"/>
        <end position="723"/>
    </location>
</feature>
<feature type="transmembrane region" description="Helical" evidence="1">
    <location>
        <begin position="729"/>
        <end position="753"/>
    </location>
</feature>
<dbReference type="OrthoDB" id="2414403at2759"/>
<name>A0A9N9AEA5_9GLOM</name>